<reference evidence="3 4" key="1">
    <citation type="submission" date="2020-08" db="EMBL/GenBank/DDBJ databases">
        <authorList>
            <person name="Ren C."/>
            <person name="Gu Y."/>
            <person name="Xu Y."/>
        </authorList>
    </citation>
    <scope>NUCLEOTIDE SEQUENCE [LARGE SCALE GENOMIC DNA]</scope>
    <source>
        <strain evidence="3 4">LBM18003</strain>
    </source>
</reference>
<dbReference type="RefSeq" id="WP_212507820.1">
    <property type="nucleotide sequence ID" value="NZ_CP060696.1"/>
</dbReference>
<dbReference type="Gene3D" id="3.40.630.30">
    <property type="match status" value="1"/>
</dbReference>
<keyword evidence="3" id="KW-0808">Transferase</keyword>
<dbReference type="PANTHER" id="PTHR43792">
    <property type="entry name" value="GNAT FAMILY, PUTATIVE (AFU_ORTHOLOGUE AFUA_3G00765)-RELATED-RELATED"/>
    <property type="match status" value="1"/>
</dbReference>
<feature type="domain" description="N-acetyltransferase" evidence="2">
    <location>
        <begin position="8"/>
        <end position="164"/>
    </location>
</feature>
<protein>
    <submittedName>
        <fullName evidence="3">GNAT family N-acetyltransferase</fullName>
    </submittedName>
</protein>
<organism evidence="3 4">
    <name type="scientific">Caproicibacterium amylolyticum</name>
    <dbReference type="NCBI Taxonomy" id="2766537"/>
    <lineage>
        <taxon>Bacteria</taxon>
        <taxon>Bacillati</taxon>
        <taxon>Bacillota</taxon>
        <taxon>Clostridia</taxon>
        <taxon>Eubacteriales</taxon>
        <taxon>Oscillospiraceae</taxon>
        <taxon>Caproicibacterium</taxon>
    </lineage>
</organism>
<name>A0A7G9WJ90_9FIRM</name>
<evidence type="ECO:0000313" key="4">
    <source>
        <dbReference type="Proteomes" id="UP000516046"/>
    </source>
</evidence>
<proteinExistence type="predicted"/>
<dbReference type="GO" id="GO:0016747">
    <property type="term" value="F:acyltransferase activity, transferring groups other than amino-acyl groups"/>
    <property type="evidence" value="ECO:0007669"/>
    <property type="project" value="InterPro"/>
</dbReference>
<dbReference type="Pfam" id="PF13302">
    <property type="entry name" value="Acetyltransf_3"/>
    <property type="match status" value="1"/>
</dbReference>
<dbReference type="PROSITE" id="PS51186">
    <property type="entry name" value="GNAT"/>
    <property type="match status" value="1"/>
</dbReference>
<accession>A0A7G9WJ90</accession>
<evidence type="ECO:0000313" key="3">
    <source>
        <dbReference type="EMBL" id="QNO18752.1"/>
    </source>
</evidence>
<evidence type="ECO:0000256" key="1">
    <source>
        <dbReference type="SAM" id="Coils"/>
    </source>
</evidence>
<dbReference type="InterPro" id="IPR016181">
    <property type="entry name" value="Acyl_CoA_acyltransferase"/>
</dbReference>
<dbReference type="AlphaFoldDB" id="A0A7G9WJ90"/>
<evidence type="ECO:0000259" key="2">
    <source>
        <dbReference type="PROSITE" id="PS51186"/>
    </source>
</evidence>
<sequence length="164" mass="18720">MKLSTERLELIVLSSQQLKLLAENLSDLEKELDCHYAAEPLEGIFLQIVKGQIEPTAKNEVNCAFHSFWLILRKSDRTVIGSADFKDVPDKDGKTEIGYGLGKEFEHHGYMTETVRAMCKWALAQDSVKHIIAETERGNAPSQRILQRCGFTLARQKKSLWWEL</sequence>
<gene>
    <name evidence="3" type="ORF">H6X83_03725</name>
</gene>
<feature type="coiled-coil region" evidence="1">
    <location>
        <begin position="11"/>
        <end position="38"/>
    </location>
</feature>
<dbReference type="PANTHER" id="PTHR43792:SF13">
    <property type="entry name" value="ACETYLTRANSFERASE"/>
    <property type="match status" value="1"/>
</dbReference>
<dbReference type="InterPro" id="IPR000182">
    <property type="entry name" value="GNAT_dom"/>
</dbReference>
<dbReference type="Proteomes" id="UP000516046">
    <property type="component" value="Chromosome"/>
</dbReference>
<dbReference type="SUPFAM" id="SSF55729">
    <property type="entry name" value="Acyl-CoA N-acyltransferases (Nat)"/>
    <property type="match status" value="1"/>
</dbReference>
<keyword evidence="1" id="KW-0175">Coiled coil</keyword>
<dbReference type="EMBL" id="CP060696">
    <property type="protein sequence ID" value="QNO18752.1"/>
    <property type="molecule type" value="Genomic_DNA"/>
</dbReference>
<dbReference type="KEGG" id="caml:H6X83_03725"/>
<keyword evidence="4" id="KW-1185">Reference proteome</keyword>
<dbReference type="InterPro" id="IPR051531">
    <property type="entry name" value="N-acetyltransferase"/>
</dbReference>